<feature type="signal peptide" evidence="2">
    <location>
        <begin position="1"/>
        <end position="17"/>
    </location>
</feature>
<evidence type="ECO:0000313" key="4">
    <source>
        <dbReference type="Proteomes" id="UP001589773"/>
    </source>
</evidence>
<dbReference type="PANTHER" id="PTHR33361:SF16">
    <property type="entry name" value="DUF885 DOMAIN-CONTAINING PROTEIN"/>
    <property type="match status" value="1"/>
</dbReference>
<evidence type="ECO:0000313" key="3">
    <source>
        <dbReference type="EMBL" id="MFC0251625.1"/>
    </source>
</evidence>
<dbReference type="RefSeq" id="WP_379678452.1">
    <property type="nucleotide sequence ID" value="NZ_JBHLWP010000008.1"/>
</dbReference>
<dbReference type="EMBL" id="JBHLWP010000008">
    <property type="protein sequence ID" value="MFC0251625.1"/>
    <property type="molecule type" value="Genomic_DNA"/>
</dbReference>
<keyword evidence="4" id="KW-1185">Reference proteome</keyword>
<gene>
    <name evidence="3" type="ORF">ACFFJK_06965</name>
</gene>
<evidence type="ECO:0000256" key="2">
    <source>
        <dbReference type="SAM" id="SignalP"/>
    </source>
</evidence>
<dbReference type="InterPro" id="IPR010281">
    <property type="entry name" value="DUF885"/>
</dbReference>
<dbReference type="PANTHER" id="PTHR33361">
    <property type="entry name" value="GLR0591 PROTEIN"/>
    <property type="match status" value="1"/>
</dbReference>
<reference evidence="3 4" key="1">
    <citation type="submission" date="2024-09" db="EMBL/GenBank/DDBJ databases">
        <authorList>
            <person name="Sun Q."/>
            <person name="Mori K."/>
        </authorList>
    </citation>
    <scope>NUCLEOTIDE SEQUENCE [LARGE SCALE GENOMIC DNA]</scope>
    <source>
        <strain evidence="3 4">CCM 7792</strain>
    </source>
</reference>
<dbReference type="Proteomes" id="UP001589773">
    <property type="component" value="Unassembled WGS sequence"/>
</dbReference>
<name>A0ABV6FDL8_9BURK</name>
<keyword evidence="2" id="KW-0732">Signal</keyword>
<evidence type="ECO:0000256" key="1">
    <source>
        <dbReference type="SAM" id="MobiDB-lite"/>
    </source>
</evidence>
<protein>
    <submittedName>
        <fullName evidence="3">DUF885 family protein</fullName>
    </submittedName>
</protein>
<organism evidence="3 4">
    <name type="scientific">Massilia consociata</name>
    <dbReference type="NCBI Taxonomy" id="760117"/>
    <lineage>
        <taxon>Bacteria</taxon>
        <taxon>Pseudomonadati</taxon>
        <taxon>Pseudomonadota</taxon>
        <taxon>Betaproteobacteria</taxon>
        <taxon>Burkholderiales</taxon>
        <taxon>Oxalobacteraceae</taxon>
        <taxon>Telluria group</taxon>
        <taxon>Massilia</taxon>
    </lineage>
</organism>
<accession>A0ABV6FDL8</accession>
<comment type="caution">
    <text evidence="3">The sequence shown here is derived from an EMBL/GenBank/DDBJ whole genome shotgun (WGS) entry which is preliminary data.</text>
</comment>
<feature type="chain" id="PRO_5047302407" evidence="2">
    <location>
        <begin position="18"/>
        <end position="598"/>
    </location>
</feature>
<sequence length="598" mass="65610">MRILFASILLLVPFAAAADTTALDARQLFEREWQWQLRQQPEFATALGEHRYNAYLSDTTLAGRAAAREHTRQVLLEARQLDRAKLEGQDRVSYDLFIAARERALAAAAFTAFDPQPLSAWDGLHLRLPRLVAQMPFTNEADYRNYLSRLDALPLHVDGLIEQMRAGMAAGWTVPKTVMAPVPAALHALHEGIAAGPLYAPFLRIPATIEPDIRETLVVDGITALAGAAHSLHRFEEFIRLEYLPAARDTIGASSLPGGADWYAFLVRHTTTTALTPAEVHAIGLKEVARIRAEMAAVVPRTGFRGSLSQFLVFARSDRRLFFKDPDALLARYRKAVARAQARLPKVVATVPDAGIAVKPMTQDGPGQPLAYYEAGSDGRSAALVVNLSQLAARPIWQVDSVALHEAVPGHHLQVARAAALDLPAFRRHGWYEAYGEGWATYAEGLGPDMGFFDDPFSRFGQLNEEMLRAARLVVDTGIHALGWSRRQAVDYLNTHTANPPPDNEAEVDRYIAQPAQALGYKIGQLRIAALRDTARTALGARFDLRRFHDAVLQGGALPLDMLQRQVERWIAAENEAAKAPPQAVPATNPAPGTTGKE</sequence>
<proteinExistence type="predicted"/>
<dbReference type="Pfam" id="PF05960">
    <property type="entry name" value="DUF885"/>
    <property type="match status" value="1"/>
</dbReference>
<feature type="region of interest" description="Disordered" evidence="1">
    <location>
        <begin position="575"/>
        <end position="598"/>
    </location>
</feature>